<evidence type="ECO:0000313" key="3">
    <source>
        <dbReference type="Proteomes" id="UP001234880"/>
    </source>
</evidence>
<feature type="compositionally biased region" description="Low complexity" evidence="1">
    <location>
        <begin position="189"/>
        <end position="204"/>
    </location>
</feature>
<feature type="compositionally biased region" description="Basic residues" evidence="1">
    <location>
        <begin position="92"/>
        <end position="130"/>
    </location>
</feature>
<feature type="compositionally biased region" description="Basic and acidic residues" evidence="1">
    <location>
        <begin position="11"/>
        <end position="25"/>
    </location>
</feature>
<feature type="compositionally biased region" description="Basic and acidic residues" evidence="1">
    <location>
        <begin position="56"/>
        <end position="77"/>
    </location>
</feature>
<accession>A0ABT9L522</accession>
<comment type="caution">
    <text evidence="2">The sequence shown here is derived from an EMBL/GenBank/DDBJ whole genome shotgun (WGS) entry which is preliminary data.</text>
</comment>
<evidence type="ECO:0000313" key="2">
    <source>
        <dbReference type="EMBL" id="MDP9614827.1"/>
    </source>
</evidence>
<dbReference type="Proteomes" id="UP001234880">
    <property type="component" value="Unassembled WGS sequence"/>
</dbReference>
<name>A0ABT9L522_9ACTN</name>
<feature type="region of interest" description="Disordered" evidence="1">
    <location>
        <begin position="1"/>
        <end position="223"/>
    </location>
</feature>
<dbReference type="EMBL" id="JAURUE010000002">
    <property type="protein sequence ID" value="MDP9614827.1"/>
    <property type="molecule type" value="Genomic_DNA"/>
</dbReference>
<keyword evidence="3" id="KW-1185">Reference proteome</keyword>
<proteinExistence type="predicted"/>
<organism evidence="2 3">
    <name type="scientific">Streptomyces demainii</name>
    <dbReference type="NCBI Taxonomy" id="588122"/>
    <lineage>
        <taxon>Bacteria</taxon>
        <taxon>Bacillati</taxon>
        <taxon>Actinomycetota</taxon>
        <taxon>Actinomycetes</taxon>
        <taxon>Kitasatosporales</taxon>
        <taxon>Streptomycetaceae</taxon>
        <taxon>Streptomyces</taxon>
    </lineage>
</organism>
<feature type="compositionally biased region" description="Low complexity" evidence="1">
    <location>
        <begin position="165"/>
        <end position="176"/>
    </location>
</feature>
<gene>
    <name evidence="2" type="ORF">JOF35_007165</name>
</gene>
<reference evidence="2 3" key="1">
    <citation type="submission" date="2023-07" db="EMBL/GenBank/DDBJ databases">
        <title>Sequencing the genomes of 1000 actinobacteria strains.</title>
        <authorList>
            <person name="Klenk H.-P."/>
        </authorList>
    </citation>
    <scope>NUCLEOTIDE SEQUENCE [LARGE SCALE GENOMIC DNA]</scope>
    <source>
        <strain evidence="2 3">DSM 41600</strain>
    </source>
</reference>
<protein>
    <submittedName>
        <fullName evidence="2">Uncharacterized protein</fullName>
    </submittedName>
</protein>
<sequence>MWSYPASGGRRRGDPPRGAHAEQPGRRRLPGKRSLTAVLRPCRRRVRLLKASSRVGEQEARSDRRTDLEGTAFERARGPARRGHGTDPTRRGAARRGTRGGAGHRARARHGAGHRARARHGAGHRARARHGAGPARRARDAARRTAGPGVARARHGVRARHRAARSTAPRPSAAGRGTQAWARRGRDAGPGTAPHGTARGAGTARRGGRAGRGARRGSRRYPPLAVRPLAPLSAPVHPALSALMRSRVAAPMRPVARGAAPTRPVAHSARRA</sequence>
<evidence type="ECO:0000256" key="1">
    <source>
        <dbReference type="SAM" id="MobiDB-lite"/>
    </source>
</evidence>
<feature type="compositionally biased region" description="Basic residues" evidence="1">
    <location>
        <begin position="206"/>
        <end position="219"/>
    </location>
</feature>
<feature type="compositionally biased region" description="Basic residues" evidence="1">
    <location>
        <begin position="152"/>
        <end position="164"/>
    </location>
</feature>